<comment type="similarity">
    <text evidence="1">Belongs to the pseudouridine synthase RluA family.</text>
</comment>
<dbReference type="PANTHER" id="PTHR21600:SF87">
    <property type="entry name" value="RNA PSEUDOURIDYLATE SYNTHASE DOMAIN-CONTAINING PROTEIN 1"/>
    <property type="match status" value="1"/>
</dbReference>
<dbReference type="SUPFAM" id="SSF55120">
    <property type="entry name" value="Pseudouridine synthase"/>
    <property type="match status" value="1"/>
</dbReference>
<dbReference type="CDD" id="cd02869">
    <property type="entry name" value="PseudoU_synth_RluA_like"/>
    <property type="match status" value="1"/>
</dbReference>
<evidence type="ECO:0000313" key="4">
    <source>
        <dbReference type="EMBL" id="CAK9088400.1"/>
    </source>
</evidence>
<gene>
    <name evidence="4" type="ORF">SCF082_LOCUS41747</name>
</gene>
<dbReference type="PANTHER" id="PTHR21600">
    <property type="entry name" value="MITOCHONDRIAL RNA PSEUDOURIDINE SYNTHASE"/>
    <property type="match status" value="1"/>
</dbReference>
<dbReference type="Proteomes" id="UP001642464">
    <property type="component" value="Unassembled WGS sequence"/>
</dbReference>
<organism evidence="4 5">
    <name type="scientific">Durusdinium trenchii</name>
    <dbReference type="NCBI Taxonomy" id="1381693"/>
    <lineage>
        <taxon>Eukaryota</taxon>
        <taxon>Sar</taxon>
        <taxon>Alveolata</taxon>
        <taxon>Dinophyceae</taxon>
        <taxon>Suessiales</taxon>
        <taxon>Symbiodiniaceae</taxon>
        <taxon>Durusdinium</taxon>
    </lineage>
</organism>
<comment type="caution">
    <text evidence="4">The sequence shown here is derived from an EMBL/GenBank/DDBJ whole genome shotgun (WGS) entry which is preliminary data.</text>
</comment>
<dbReference type="NCBIfam" id="TIGR00756">
    <property type="entry name" value="PPR"/>
    <property type="match status" value="1"/>
</dbReference>
<name>A0ABP0QKQ0_9DINO</name>
<dbReference type="Pfam" id="PF01535">
    <property type="entry name" value="PPR"/>
    <property type="match status" value="1"/>
</dbReference>
<evidence type="ECO:0000313" key="5">
    <source>
        <dbReference type="Proteomes" id="UP001642464"/>
    </source>
</evidence>
<dbReference type="PROSITE" id="PS51375">
    <property type="entry name" value="PPR"/>
    <property type="match status" value="1"/>
</dbReference>
<dbReference type="EMBL" id="CAXAMM010039688">
    <property type="protein sequence ID" value="CAK9088400.1"/>
    <property type="molecule type" value="Genomic_DNA"/>
</dbReference>
<dbReference type="InterPro" id="IPR002885">
    <property type="entry name" value="PPR_rpt"/>
</dbReference>
<dbReference type="InterPro" id="IPR011990">
    <property type="entry name" value="TPR-like_helical_dom_sf"/>
</dbReference>
<evidence type="ECO:0000256" key="1">
    <source>
        <dbReference type="ARBA" id="ARBA00010876"/>
    </source>
</evidence>
<keyword evidence="4" id="KW-0413">Isomerase</keyword>
<dbReference type="Gene3D" id="3.30.2350.10">
    <property type="entry name" value="Pseudouridine synthase"/>
    <property type="match status" value="1"/>
</dbReference>
<dbReference type="InterPro" id="IPR050188">
    <property type="entry name" value="RluA_PseudoU_synthase"/>
</dbReference>
<reference evidence="4 5" key="1">
    <citation type="submission" date="2024-02" db="EMBL/GenBank/DDBJ databases">
        <authorList>
            <person name="Chen Y."/>
            <person name="Shah S."/>
            <person name="Dougan E. K."/>
            <person name="Thang M."/>
            <person name="Chan C."/>
        </authorList>
    </citation>
    <scope>NUCLEOTIDE SEQUENCE [LARGE SCALE GENOMIC DNA]</scope>
</reference>
<dbReference type="GO" id="GO:0016853">
    <property type="term" value="F:isomerase activity"/>
    <property type="evidence" value="ECO:0007669"/>
    <property type="project" value="UniProtKB-KW"/>
</dbReference>
<proteinExistence type="inferred from homology"/>
<accession>A0ABP0QKQ0</accession>
<dbReference type="Gene3D" id="1.25.40.10">
    <property type="entry name" value="Tetratricopeptide repeat domain"/>
    <property type="match status" value="1"/>
</dbReference>
<evidence type="ECO:0000256" key="2">
    <source>
        <dbReference type="PROSITE-ProRule" id="PRU00708"/>
    </source>
</evidence>
<dbReference type="InterPro" id="IPR006145">
    <property type="entry name" value="PsdUridine_synth_RsuA/RluA"/>
</dbReference>
<dbReference type="InterPro" id="IPR020103">
    <property type="entry name" value="PsdUridine_synth_cat_dom_sf"/>
</dbReference>
<protein>
    <submittedName>
        <fullName evidence="4">tRNA pseudouridine synthase C (tRNA pseudouridine(65) synthase) (tRNA pseudouridylate synthase C) (tRNA-uridine isomerase C)</fullName>
    </submittedName>
</protein>
<sequence length="355" mass="38874">MDDEKVFPNEITYTSVISALEKAGRWELCLEMLTRMMDIDLEPNLATYGAAMSACDLAAAWTSAISLVQDMLSSRLVPTGMIAGSAIGALRNKTKGFELLSSIASSWPPLEPTSQANNVTVAEILAEGPGILAVTKPAGIRTEQLVDKIAKELQTPELYLVSRLDHPTSGVLPIALGSESSRAVNWFQAQFAGRLVQKEYLCLVEGQVGDLGFAGQISAPLLTIRKGDKMRTRVSKLGRDACTQYKVEALYTWKQAMLELSLLAVQPLTGRTHQIRVHMASLAYPIVGDRSYGSKRDLPCSRLFLHCSRVTLQDLTQVFEAHAPLPDELQSVLEGLEFKKDLQQSKTAEQLEPQA</sequence>
<keyword evidence="5" id="KW-1185">Reference proteome</keyword>
<dbReference type="Pfam" id="PF00849">
    <property type="entry name" value="PseudoU_synth_2"/>
    <property type="match status" value="1"/>
</dbReference>
<evidence type="ECO:0000259" key="3">
    <source>
        <dbReference type="Pfam" id="PF00849"/>
    </source>
</evidence>
<feature type="repeat" description="PPR" evidence="2">
    <location>
        <begin position="9"/>
        <end position="43"/>
    </location>
</feature>
<feature type="domain" description="Pseudouridine synthase RsuA/RluA-like" evidence="3">
    <location>
        <begin position="134"/>
        <end position="281"/>
    </location>
</feature>